<dbReference type="PANTHER" id="PTHR34980">
    <property type="entry name" value="INNER MEMBRANE PROTEIN-RELATED-RELATED"/>
    <property type="match status" value="1"/>
</dbReference>
<keyword evidence="1" id="KW-1133">Transmembrane helix</keyword>
<feature type="transmembrane region" description="Helical" evidence="1">
    <location>
        <begin position="44"/>
        <end position="63"/>
    </location>
</feature>
<feature type="transmembrane region" description="Helical" evidence="1">
    <location>
        <begin position="75"/>
        <end position="92"/>
    </location>
</feature>
<dbReference type="GeneID" id="97765621"/>
<dbReference type="PANTHER" id="PTHR34980:SF1">
    <property type="entry name" value="INNER MEMBRANE PROTEIN"/>
    <property type="match status" value="1"/>
</dbReference>
<dbReference type="GO" id="GO:0005886">
    <property type="term" value="C:plasma membrane"/>
    <property type="evidence" value="ECO:0007669"/>
    <property type="project" value="TreeGrafter"/>
</dbReference>
<dbReference type="RefSeq" id="WP_026743603.1">
    <property type="nucleotide sequence ID" value="NZ_FNQS01000010.1"/>
</dbReference>
<feature type="transmembrane region" description="Helical" evidence="1">
    <location>
        <begin position="104"/>
        <end position="122"/>
    </location>
</feature>
<keyword evidence="3" id="KW-1185">Reference proteome</keyword>
<dbReference type="Proteomes" id="UP000187280">
    <property type="component" value="Unassembled WGS sequence"/>
</dbReference>
<evidence type="ECO:0000313" key="2">
    <source>
        <dbReference type="EMBL" id="SEA87751.1"/>
    </source>
</evidence>
<keyword evidence="1" id="KW-0472">Membrane</keyword>
<keyword evidence="1" id="KW-0812">Transmembrane</keyword>
<dbReference type="AlphaFoldDB" id="A0A1H4ERU8"/>
<reference evidence="2 3" key="1">
    <citation type="submission" date="2016-10" db="EMBL/GenBank/DDBJ databases">
        <authorList>
            <person name="de Groot N.N."/>
        </authorList>
    </citation>
    <scope>NUCLEOTIDE SEQUENCE [LARGE SCALE GENOMIC DNA]</scope>
    <source>
        <strain evidence="2 3">ATCC 29281</strain>
    </source>
</reference>
<protein>
    <submittedName>
        <fullName evidence="2">Uncharacterized membrane protein YhaH, DUF805 family</fullName>
    </submittedName>
</protein>
<dbReference type="EMBL" id="FNQS01000010">
    <property type="protein sequence ID" value="SEA87751.1"/>
    <property type="molecule type" value="Genomic_DNA"/>
</dbReference>
<evidence type="ECO:0000256" key="1">
    <source>
        <dbReference type="SAM" id="Phobius"/>
    </source>
</evidence>
<feature type="transmembrane region" description="Helical" evidence="1">
    <location>
        <begin position="20"/>
        <end position="38"/>
    </location>
</feature>
<dbReference type="Pfam" id="PF05656">
    <property type="entry name" value="DUF805"/>
    <property type="match status" value="1"/>
</dbReference>
<evidence type="ECO:0000313" key="3">
    <source>
        <dbReference type="Proteomes" id="UP000187280"/>
    </source>
</evidence>
<sequence>MTLQQWCFSFRGRLGRREFWLWMVTWVVLTIVLFALAGQNWLSTQSAAFALVALMWPTSAVLIKRLHDRNKSGWWALLLVVAWLLGSGNWSMLPSLGQWGLGRFIPSLIGIMMLLDCGSFAGTPGANRFGPEPESLRLRS</sequence>
<gene>
    <name evidence="2" type="ORF">SAMN02982996_02778</name>
</gene>
<proteinExistence type="predicted"/>
<dbReference type="eggNOG" id="COG3152">
    <property type="taxonomic scope" value="Bacteria"/>
</dbReference>
<accession>A0A1H4ERU8</accession>
<name>A0A1H4ERU8_9GAMM</name>
<organism evidence="2 3">
    <name type="scientific">Lonsdalea quercina</name>
    <dbReference type="NCBI Taxonomy" id="71657"/>
    <lineage>
        <taxon>Bacteria</taxon>
        <taxon>Pseudomonadati</taxon>
        <taxon>Pseudomonadota</taxon>
        <taxon>Gammaproteobacteria</taxon>
        <taxon>Enterobacterales</taxon>
        <taxon>Pectobacteriaceae</taxon>
        <taxon>Lonsdalea</taxon>
    </lineage>
</organism>
<dbReference type="STRING" id="71657.SAMN02982996_02778"/>
<dbReference type="InterPro" id="IPR008523">
    <property type="entry name" value="DUF805"/>
</dbReference>